<dbReference type="InterPro" id="IPR045867">
    <property type="entry name" value="DNA-dir_RpoC_beta_prime"/>
</dbReference>
<dbReference type="Gene3D" id="1.10.150.390">
    <property type="match status" value="1"/>
</dbReference>
<protein>
    <recommendedName>
        <fullName evidence="1">DNA-directed RNA polymerase</fullName>
        <ecNumber evidence="1">2.7.7.6</ecNumber>
    </recommendedName>
</protein>
<evidence type="ECO:0000259" key="9">
    <source>
        <dbReference type="Pfam" id="PF04998"/>
    </source>
</evidence>
<dbReference type="AlphaFoldDB" id="A0A7V1PV55"/>
<evidence type="ECO:0000259" key="10">
    <source>
        <dbReference type="Pfam" id="PF05000"/>
    </source>
</evidence>
<dbReference type="InterPro" id="IPR007081">
    <property type="entry name" value="RNA_pol_Rpb1_5"/>
</dbReference>
<keyword evidence="2 11" id="KW-0240">DNA-directed RNA polymerase</keyword>
<name>A0A7V1PV55_CALAY</name>
<dbReference type="CDD" id="cd02655">
    <property type="entry name" value="RNAP_beta'_C"/>
    <property type="match status" value="1"/>
</dbReference>
<dbReference type="GO" id="GO:0003899">
    <property type="term" value="F:DNA-directed RNA polymerase activity"/>
    <property type="evidence" value="ECO:0007669"/>
    <property type="project" value="UniProtKB-EC"/>
</dbReference>
<dbReference type="Gene3D" id="1.10.1790.20">
    <property type="match status" value="1"/>
</dbReference>
<dbReference type="PANTHER" id="PTHR19376:SF54">
    <property type="entry name" value="DNA-DIRECTED RNA POLYMERASE SUBUNIT BETA"/>
    <property type="match status" value="1"/>
</dbReference>
<evidence type="ECO:0000256" key="6">
    <source>
        <dbReference type="ARBA" id="ARBA00023163"/>
    </source>
</evidence>
<dbReference type="InterPro" id="IPR038120">
    <property type="entry name" value="Rpb1_funnel_sf"/>
</dbReference>
<evidence type="ECO:0000256" key="5">
    <source>
        <dbReference type="ARBA" id="ARBA00022723"/>
    </source>
</evidence>
<dbReference type="Pfam" id="PF04998">
    <property type="entry name" value="RNA_pol_Rpb1_5"/>
    <property type="match status" value="1"/>
</dbReference>
<evidence type="ECO:0000313" key="11">
    <source>
        <dbReference type="EMBL" id="HED10621.1"/>
    </source>
</evidence>
<dbReference type="Gene3D" id="3.30.60.280">
    <property type="match status" value="1"/>
</dbReference>
<evidence type="ECO:0000256" key="1">
    <source>
        <dbReference type="ARBA" id="ARBA00012418"/>
    </source>
</evidence>
<comment type="catalytic activity">
    <reaction evidence="7">
        <text>RNA(n) + a ribonucleoside 5'-triphosphate = RNA(n+1) + diphosphate</text>
        <dbReference type="Rhea" id="RHEA:21248"/>
        <dbReference type="Rhea" id="RHEA-COMP:14527"/>
        <dbReference type="Rhea" id="RHEA-COMP:17342"/>
        <dbReference type="ChEBI" id="CHEBI:33019"/>
        <dbReference type="ChEBI" id="CHEBI:61557"/>
        <dbReference type="ChEBI" id="CHEBI:140395"/>
        <dbReference type="EC" id="2.7.7.6"/>
    </reaction>
</comment>
<dbReference type="GO" id="GO:0003677">
    <property type="term" value="F:DNA binding"/>
    <property type="evidence" value="ECO:0007669"/>
    <property type="project" value="InterPro"/>
</dbReference>
<dbReference type="Pfam" id="PF05000">
    <property type="entry name" value="RNA_pol_Rpb1_4"/>
    <property type="match status" value="1"/>
</dbReference>
<feature type="region of interest" description="Disordered" evidence="8">
    <location>
        <begin position="758"/>
        <end position="778"/>
    </location>
</feature>
<feature type="domain" description="RNA polymerase Rpb1" evidence="9">
    <location>
        <begin position="125"/>
        <end position="623"/>
    </location>
</feature>
<comment type="caution">
    <text evidence="11">The sequence shown here is derived from an EMBL/GenBank/DDBJ whole genome shotgun (WGS) entry which is preliminary data.</text>
</comment>
<evidence type="ECO:0000256" key="7">
    <source>
        <dbReference type="ARBA" id="ARBA00048552"/>
    </source>
</evidence>
<keyword evidence="5" id="KW-0479">Metal-binding</keyword>
<dbReference type="Gene3D" id="1.10.132.30">
    <property type="match status" value="1"/>
</dbReference>
<proteinExistence type="predicted"/>
<keyword evidence="4" id="KW-0548">Nucleotidyltransferase</keyword>
<dbReference type="GO" id="GO:0006351">
    <property type="term" value="P:DNA-templated transcription"/>
    <property type="evidence" value="ECO:0007669"/>
    <property type="project" value="InterPro"/>
</dbReference>
<keyword evidence="6" id="KW-0804">Transcription</keyword>
<evidence type="ECO:0000256" key="2">
    <source>
        <dbReference type="ARBA" id="ARBA00022478"/>
    </source>
</evidence>
<dbReference type="PANTHER" id="PTHR19376">
    <property type="entry name" value="DNA-DIRECTED RNA POLYMERASE"/>
    <property type="match status" value="1"/>
</dbReference>
<sequence length="778" mass="86386">SVGLSDIMIPDEKYEMINEAQEEVDEISNQYEMGFITDGERYNKVIDVWTRTSSMVAEIMFRKLKMNRNGFNPLYMMSDSGARGSKEQIRQLAGMRGLMAKPQKSLTGQTGEIIENPITANFLEGLSVIEYFISTHGARKGLADTALKTADAGYLTRRLVDVAQDVIITEVDCGTILGLDVSDLKEGEEIIEPLSERVMGRVAAETVKDPVTKEIICKRNEMIDEIAAERIQTSQIETIKVRSELTCETKQGLCAKCYGRNLATGDLVEVGEAVGVMAAQSIGEPGTQLTLRTFHIGGTASRIATETLVEARIEGKAKFINIKTVANSEGQNLVVGRNGKIEILDNDNRSIGTMNIPYGSILMAKDKAKIKKGTPVFEWDPYSSVIIADKAGKVRFQDIIENHTFKEELDEQTGRKQRVIIDSKNKNLNPQINILDENDEVLSQFIIPVKSFLQVEDGDEIHAGTILVKIPREFGKSRDITGGLPRVAELFESRQPKLRAVVSEIDGYVKFGAIKRGVRELIVESELETKKYSVSHGVHILVHENDFVEAGERLTDGAISPDDILAIKGPSKVQEYLVNEIQEVYRLQGVKINDKHIGIIVRQMLQKYLVKDSGDTKFLNGDKVHKADFMEENRRIANKIVIEDPGDSLFMEGQISDKKTVDAINRDLKKAKKEPVKYRKAQPASFSPLLLGITQASLTTKSFISAASFQETTQVLTDAATSGKEDHLIGLKENVIMGHLIPAGTGLKKYDAMRMELDESLIPSEEESEDENVEPTEE</sequence>
<feature type="compositionally biased region" description="Acidic residues" evidence="8">
    <location>
        <begin position="764"/>
        <end position="778"/>
    </location>
</feature>
<feature type="non-terminal residue" evidence="11">
    <location>
        <position position="1"/>
    </location>
</feature>
<evidence type="ECO:0000256" key="4">
    <source>
        <dbReference type="ARBA" id="ARBA00022695"/>
    </source>
</evidence>
<dbReference type="EC" id="2.7.7.6" evidence="1"/>
<dbReference type="EMBL" id="DRLD01000221">
    <property type="protein sequence ID" value="HED10621.1"/>
    <property type="molecule type" value="Genomic_DNA"/>
</dbReference>
<dbReference type="InterPro" id="IPR007083">
    <property type="entry name" value="RNA_pol_Rpb1_4"/>
</dbReference>
<dbReference type="Gene3D" id="2.40.50.100">
    <property type="match status" value="3"/>
</dbReference>
<organism evidence="11">
    <name type="scientific">Caldithrix abyssi</name>
    <dbReference type="NCBI Taxonomy" id="187145"/>
    <lineage>
        <taxon>Bacteria</taxon>
        <taxon>Pseudomonadati</taxon>
        <taxon>Calditrichota</taxon>
        <taxon>Calditrichia</taxon>
        <taxon>Calditrichales</taxon>
        <taxon>Calditrichaceae</taxon>
        <taxon>Caldithrix</taxon>
    </lineage>
</organism>
<dbReference type="GO" id="GO:0000428">
    <property type="term" value="C:DNA-directed RNA polymerase complex"/>
    <property type="evidence" value="ECO:0007669"/>
    <property type="project" value="UniProtKB-KW"/>
</dbReference>
<dbReference type="Proteomes" id="UP000886005">
    <property type="component" value="Unassembled WGS sequence"/>
</dbReference>
<dbReference type="SUPFAM" id="SSF64484">
    <property type="entry name" value="beta and beta-prime subunits of DNA dependent RNA-polymerase"/>
    <property type="match status" value="1"/>
</dbReference>
<evidence type="ECO:0000256" key="3">
    <source>
        <dbReference type="ARBA" id="ARBA00022679"/>
    </source>
</evidence>
<gene>
    <name evidence="11" type="ORF">ENJ10_08015</name>
</gene>
<dbReference type="GO" id="GO:0046872">
    <property type="term" value="F:metal ion binding"/>
    <property type="evidence" value="ECO:0007669"/>
    <property type="project" value="UniProtKB-KW"/>
</dbReference>
<reference evidence="11" key="1">
    <citation type="journal article" date="2020" name="mSystems">
        <title>Genome- and Community-Level Interaction Insights into Carbon Utilization and Element Cycling Functions of Hydrothermarchaeota in Hydrothermal Sediment.</title>
        <authorList>
            <person name="Zhou Z."/>
            <person name="Liu Y."/>
            <person name="Xu W."/>
            <person name="Pan J."/>
            <person name="Luo Z.H."/>
            <person name="Li M."/>
        </authorList>
    </citation>
    <scope>NUCLEOTIDE SEQUENCE [LARGE SCALE GENOMIC DNA]</scope>
    <source>
        <strain evidence="11">HyVt-456</strain>
    </source>
</reference>
<evidence type="ECO:0000256" key="8">
    <source>
        <dbReference type="SAM" id="MobiDB-lite"/>
    </source>
</evidence>
<keyword evidence="3" id="KW-0808">Transferase</keyword>
<feature type="domain" description="RNA polymerase Rpb1" evidence="10">
    <location>
        <begin position="36"/>
        <end position="122"/>
    </location>
</feature>
<accession>A0A7V1PV55</accession>